<dbReference type="Proteomes" id="UP001408356">
    <property type="component" value="Unassembled WGS sequence"/>
</dbReference>
<feature type="compositionally biased region" description="Low complexity" evidence="1">
    <location>
        <begin position="73"/>
        <end position="87"/>
    </location>
</feature>
<dbReference type="EMBL" id="JARVKF010000024">
    <property type="protein sequence ID" value="KAK9425205.1"/>
    <property type="molecule type" value="Genomic_DNA"/>
</dbReference>
<evidence type="ECO:0008006" key="4">
    <source>
        <dbReference type="Google" id="ProtNLM"/>
    </source>
</evidence>
<evidence type="ECO:0000313" key="2">
    <source>
        <dbReference type="EMBL" id="KAK9425205.1"/>
    </source>
</evidence>
<feature type="compositionally biased region" description="Polar residues" evidence="1">
    <location>
        <begin position="135"/>
        <end position="149"/>
    </location>
</feature>
<feature type="region of interest" description="Disordered" evidence="1">
    <location>
        <begin position="430"/>
        <end position="450"/>
    </location>
</feature>
<feature type="region of interest" description="Disordered" evidence="1">
    <location>
        <begin position="336"/>
        <end position="363"/>
    </location>
</feature>
<gene>
    <name evidence="2" type="ORF">SUNI508_03345</name>
</gene>
<proteinExistence type="predicted"/>
<feature type="region of interest" description="Disordered" evidence="1">
    <location>
        <begin position="210"/>
        <end position="293"/>
    </location>
</feature>
<keyword evidence="3" id="KW-1185">Reference proteome</keyword>
<reference evidence="2 3" key="1">
    <citation type="journal article" date="2024" name="J. Plant Pathol.">
        <title>Sequence and assembly of the genome of Seiridium unicorne, isolate CBS 538.82, causal agent of cypress canker disease.</title>
        <authorList>
            <person name="Scali E."/>
            <person name="Rocca G.D."/>
            <person name="Danti R."/>
            <person name="Garbelotto M."/>
            <person name="Barberini S."/>
            <person name="Baroncelli R."/>
            <person name="Emiliani G."/>
        </authorList>
    </citation>
    <scope>NUCLEOTIDE SEQUENCE [LARGE SCALE GENOMIC DNA]</scope>
    <source>
        <strain evidence="2 3">BM-138-508</strain>
    </source>
</reference>
<evidence type="ECO:0000313" key="3">
    <source>
        <dbReference type="Proteomes" id="UP001408356"/>
    </source>
</evidence>
<comment type="caution">
    <text evidence="2">The sequence shown here is derived from an EMBL/GenBank/DDBJ whole genome shotgun (WGS) entry which is preliminary data.</text>
</comment>
<feature type="compositionally biased region" description="Polar residues" evidence="1">
    <location>
        <begin position="231"/>
        <end position="253"/>
    </location>
</feature>
<organism evidence="2 3">
    <name type="scientific">Seiridium unicorne</name>
    <dbReference type="NCBI Taxonomy" id="138068"/>
    <lineage>
        <taxon>Eukaryota</taxon>
        <taxon>Fungi</taxon>
        <taxon>Dikarya</taxon>
        <taxon>Ascomycota</taxon>
        <taxon>Pezizomycotina</taxon>
        <taxon>Sordariomycetes</taxon>
        <taxon>Xylariomycetidae</taxon>
        <taxon>Amphisphaeriales</taxon>
        <taxon>Sporocadaceae</taxon>
        <taxon>Seiridium</taxon>
    </lineage>
</organism>
<feature type="region of interest" description="Disordered" evidence="1">
    <location>
        <begin position="127"/>
        <end position="149"/>
    </location>
</feature>
<accession>A0ABR2VFI8</accession>
<name>A0ABR2VFI8_9PEZI</name>
<feature type="compositionally biased region" description="Polar residues" evidence="1">
    <location>
        <begin position="336"/>
        <end position="348"/>
    </location>
</feature>
<feature type="region of interest" description="Disordered" evidence="1">
    <location>
        <begin position="66"/>
        <end position="88"/>
    </location>
</feature>
<evidence type="ECO:0000256" key="1">
    <source>
        <dbReference type="SAM" id="MobiDB-lite"/>
    </source>
</evidence>
<protein>
    <recommendedName>
        <fullName evidence="4">C3H1-type domain-containing protein</fullName>
    </recommendedName>
</protein>
<sequence>MSTTSHANAERAMGRTLSGIAMLHGAGVITWEQYQELLRILGRDKDLTPIDTGHIVGGLTSGNLRRLNSSEHGTVSSNLTTGTNSSTPLKSEKLDRRFLLFDLSPLDGARSANTWGDITELERHKPVTETPPVSIPSTGPGPTSALGQQSSNITDAYLAPAPTNTPLDRGISDASSGISWDMEPLSASVTPTVAHFSEINPLMMTAPLSGCTKSGSNAPTRGPEHNHHAYRTNSTADDSKGSQLNQTVQSTTRPMRIGDYSARDDPKRPSRSTKHASASPFSADDREDRRQWATAESWSKLDIENSNSGTSSTPTAYSRQAHNWSNLRYSLSAEQAALSTDPTPTSKGKTSHPPKLITISDSSGVQVSHETIDLLIAEKYDSDAEDGPQTPYTIDRKGKDKELVRFSRLLGPLPECKVSKDTLVNDGGLSTKDGTAALPPRGFRSTTPRSDSALTIAGRHIPGTTKSHQWGFARSIRNPPQPFANFPLPPASTHHLIVCPYWWRSGTCPWKGCPFQHREFDGAIIQRLMCPFWIGMRGPAGCRWRDEDCEFAHLDCTHGQWAHVSKVLKKREEYDN</sequence>